<evidence type="ECO:0000313" key="6">
    <source>
        <dbReference type="EMBL" id="AAZ99405.1"/>
    </source>
</evidence>
<dbReference type="PROSITE" id="PS00525">
    <property type="entry name" value="RIBOSOMAL_L6_1"/>
    <property type="match status" value="1"/>
</dbReference>
<feature type="domain" description="Large ribosomal subunit protein uL6 alpha-beta" evidence="5">
    <location>
        <begin position="100"/>
        <end position="178"/>
    </location>
</feature>
<proteinExistence type="inferred from homology"/>
<evidence type="ECO:0000256" key="2">
    <source>
        <dbReference type="ARBA" id="ARBA00022980"/>
    </source>
</evidence>
<evidence type="ECO:0000256" key="4">
    <source>
        <dbReference type="RuleBase" id="RU003869"/>
    </source>
</evidence>
<dbReference type="RefSeq" id="YP_316598.1">
    <property type="nucleotide sequence ID" value="NC_007405.1"/>
</dbReference>
<dbReference type="GO" id="GO:0003735">
    <property type="term" value="F:structural constituent of ribosome"/>
    <property type="evidence" value="ECO:0007669"/>
    <property type="project" value="InterPro"/>
</dbReference>
<dbReference type="InterPro" id="IPR036789">
    <property type="entry name" value="Ribosomal_uL6-like_a/b-dom_sf"/>
</dbReference>
<name>Q3S299_THAPS</name>
<dbReference type="Gene3D" id="3.90.930.12">
    <property type="entry name" value="Ribosomal protein L6, alpha-beta domain"/>
    <property type="match status" value="1"/>
</dbReference>
<dbReference type="EMBL" id="MT383636">
    <property type="protein sequence ID" value="QWM92927.1"/>
    <property type="molecule type" value="Genomic_DNA"/>
</dbReference>
<organism evidence="6">
    <name type="scientific">Thalassiosira pseudonana</name>
    <name type="common">Marine diatom</name>
    <name type="synonym">Cyclotella nana</name>
    <dbReference type="NCBI Taxonomy" id="35128"/>
    <lineage>
        <taxon>Eukaryota</taxon>
        <taxon>Sar</taxon>
        <taxon>Stramenopiles</taxon>
        <taxon>Ochrophyta</taxon>
        <taxon>Bacillariophyta</taxon>
        <taxon>Coscinodiscophyceae</taxon>
        <taxon>Thalassiosirophycidae</taxon>
        <taxon>Thalassiosirales</taxon>
        <taxon>Thalassiosiraceae</taxon>
        <taxon>Thalassiosira</taxon>
    </lineage>
</organism>
<gene>
    <name evidence="6" type="primary">rpl6</name>
</gene>
<dbReference type="PIRSF" id="PIRSF002162">
    <property type="entry name" value="Ribosomal_L6"/>
    <property type="match status" value="1"/>
</dbReference>
<reference evidence="6" key="3">
    <citation type="submission" date="2005-08" db="EMBL/GenBank/DDBJ databases">
        <authorList>
            <person name="Medina M."/>
        </authorList>
    </citation>
    <scope>NUCLEOTIDE SEQUENCE</scope>
</reference>
<dbReference type="GeneID" id="3671149"/>
<accession>Q3S299</accession>
<keyword evidence="3 4" id="KW-0687">Ribonucleoprotein</keyword>
<dbReference type="SUPFAM" id="SSF56053">
    <property type="entry name" value="Ribosomal protein L6"/>
    <property type="match status" value="1"/>
</dbReference>
<dbReference type="InterPro" id="IPR002358">
    <property type="entry name" value="Ribosomal_uL6_CS"/>
</dbReference>
<dbReference type="PRINTS" id="PR00059">
    <property type="entry name" value="RIBOSOMALL6"/>
</dbReference>
<dbReference type="AlphaFoldDB" id="Q3S299"/>
<dbReference type="PANTHER" id="PTHR11655">
    <property type="entry name" value="60S/50S RIBOSOMAL PROTEIN L6/L9"/>
    <property type="match status" value="1"/>
</dbReference>
<dbReference type="InterPro" id="IPR019906">
    <property type="entry name" value="Ribosomal_uL6_bac-type"/>
</dbReference>
<comment type="similarity">
    <text evidence="1 4">Belongs to the universal ribosomal protein uL6 family.</text>
</comment>
<evidence type="ECO:0000313" key="7">
    <source>
        <dbReference type="EMBL" id="QWM92927.1"/>
    </source>
</evidence>
<evidence type="ECO:0000256" key="3">
    <source>
        <dbReference type="ARBA" id="ARBA00023274"/>
    </source>
</evidence>
<protein>
    <submittedName>
        <fullName evidence="6">Ribosomal protein L6</fullName>
    </submittedName>
</protein>
<dbReference type="GO" id="GO:1990904">
    <property type="term" value="C:ribonucleoprotein complex"/>
    <property type="evidence" value="ECO:0007669"/>
    <property type="project" value="UniProtKB-KW"/>
</dbReference>
<dbReference type="GO" id="GO:0019843">
    <property type="term" value="F:rRNA binding"/>
    <property type="evidence" value="ECO:0007669"/>
    <property type="project" value="InterPro"/>
</dbReference>
<sequence length="191" mass="21986">MNYITKRHIIKIPTDISVYYCITNHIVIFENSFIRKVLRLKTRLIFENDKKILKITRESLSSISNNEKKKLKAIQATQVALIKQMLLETSLFSCKKLNLIGVGFRVSVLNVLDFNLLYFKLGYSHAIYFKVPKGLKVFCLKSNKLFIIGNSYLFVTQIAALIRSYKAPEPYKGKGILYASEKVVLKEGKKV</sequence>
<keyword evidence="6" id="KW-0496">Mitochondrion</keyword>
<dbReference type="GO" id="GO:0005840">
    <property type="term" value="C:ribosome"/>
    <property type="evidence" value="ECO:0007669"/>
    <property type="project" value="UniProtKB-KW"/>
</dbReference>
<dbReference type="InterPro" id="IPR020040">
    <property type="entry name" value="Ribosomal_uL6_a/b-dom"/>
</dbReference>
<dbReference type="GO" id="GO:0006412">
    <property type="term" value="P:translation"/>
    <property type="evidence" value="ECO:0007669"/>
    <property type="project" value="InterPro"/>
</dbReference>
<reference evidence="6" key="2">
    <citation type="submission" date="2005-08" db="EMBL/GenBank/DDBJ databases">
        <authorList>
            <person name="Oudot-Le Secq M.-P."/>
            <person name="Green B.R."/>
        </authorList>
    </citation>
    <scope>NUCLEOTIDE SEQUENCE</scope>
</reference>
<reference evidence="6" key="1">
    <citation type="journal article" date="2004" name="Science">
        <title>The genome of the diatom Thalassiosira pseudonana: ecology, evolution, and metabolism.</title>
        <authorList>
            <person name="Armbrust E.V."/>
            <person name="Berges J.A."/>
            <person name="Bowler C."/>
            <person name="Green B.R."/>
            <person name="Martinez D."/>
            <person name="Putnam N.H."/>
            <person name="Zhou S."/>
            <person name="Allen A.E."/>
            <person name="Apt K.E."/>
            <person name="Bechner M."/>
            <person name="Brzezinski M.A."/>
            <person name="Chaal B.K."/>
            <person name="Chiovitti A."/>
            <person name="Davis A.K."/>
            <person name="Demarest M.S."/>
            <person name="Detter J.C."/>
            <person name="Glavina T."/>
            <person name="Goodstein D."/>
            <person name="Hadi M.Z."/>
            <person name="Hellsten U."/>
            <person name="Hildebrand M."/>
            <person name="Jenkins B.D."/>
            <person name="Jurka J."/>
            <person name="Kapitonov V.V."/>
            <person name="Kroger N."/>
            <person name="Lau W.W."/>
            <person name="Lane T.W."/>
            <person name="Larimer F.W."/>
            <person name="Lippmeier J.C."/>
            <person name="Lucas S."/>
            <person name="Medina M."/>
            <person name="Montsant A."/>
            <person name="Obornik M."/>
            <person name="Parker M.S."/>
            <person name="Palenik B."/>
            <person name="Pazour G.J."/>
            <person name="Richardson P.M."/>
            <person name="Rynearson T.A."/>
            <person name="Saito M.A."/>
            <person name="Schwartz D.C."/>
            <person name="Thamatrakoln K."/>
            <person name="Valentin K."/>
            <person name="Vardi A."/>
            <person name="Wilkerson F.P."/>
            <person name="Rokhsar D.S."/>
        </authorList>
    </citation>
    <scope>NUCLEOTIDE SEQUENCE</scope>
</reference>
<geneLocation type="mitochondrion" evidence="6"/>
<reference evidence="7" key="4">
    <citation type="journal article" date="2021" name="Ecol Indic">
        <title>Morphological and molecular identification reveals that waters from an isolated oasis in Tamanrasset (extreme South of Algerian Sahara) are colonized by opportunistic and pollution-tolerant diatom species.</title>
        <authorList>
            <person name="Gastineau R."/>
            <person name="Hamedi C."/>
            <person name="Baba Hamed M.B."/>
            <person name="Abi-Ayad S.-M.E.-A."/>
            <person name="Bak M."/>
            <person name="Lemieux C."/>
            <person name="Turmel M."/>
            <person name="Dobosz S."/>
            <person name="Wrobel R.J."/>
            <person name="Kierzek A."/>
            <person name="Lange-Bertalot H."/>
            <person name="Witkowski A."/>
        </authorList>
    </citation>
    <scope>NUCLEOTIDE SEQUENCE</scope>
    <source>
        <strain evidence="7">SZCER1827</strain>
    </source>
</reference>
<evidence type="ECO:0000259" key="5">
    <source>
        <dbReference type="Pfam" id="PF00347"/>
    </source>
</evidence>
<keyword evidence="2 4" id="KW-0689">Ribosomal protein</keyword>
<dbReference type="Pfam" id="PF00347">
    <property type="entry name" value="Ribosomal_L6"/>
    <property type="match status" value="1"/>
</dbReference>
<dbReference type="PANTHER" id="PTHR11655:SF14">
    <property type="entry name" value="LARGE RIBOSOMAL SUBUNIT PROTEIN UL6M"/>
    <property type="match status" value="1"/>
</dbReference>
<dbReference type="EMBL" id="DQ186202">
    <property type="protein sequence ID" value="AAZ99405.1"/>
    <property type="molecule type" value="Genomic_DNA"/>
</dbReference>
<evidence type="ECO:0000256" key="1">
    <source>
        <dbReference type="ARBA" id="ARBA00009356"/>
    </source>
</evidence>
<dbReference type="InterPro" id="IPR000702">
    <property type="entry name" value="Ribosomal_uL6-like"/>
</dbReference>